<keyword evidence="2 7" id="KW-0813">Transport</keyword>
<keyword evidence="5 7" id="KW-0472">Membrane</keyword>
<proteinExistence type="inferred from homology"/>
<dbReference type="InterPro" id="IPR023996">
    <property type="entry name" value="TonB-dep_OMP_SusC/RagA"/>
</dbReference>
<dbReference type="InterPro" id="IPR037066">
    <property type="entry name" value="Plug_dom_sf"/>
</dbReference>
<evidence type="ECO:0000313" key="10">
    <source>
        <dbReference type="Proteomes" id="UP000183200"/>
    </source>
</evidence>
<reference evidence="10" key="1">
    <citation type="submission" date="2016-10" db="EMBL/GenBank/DDBJ databases">
        <authorList>
            <person name="Varghese N."/>
            <person name="Submissions S."/>
        </authorList>
    </citation>
    <scope>NUCLEOTIDE SEQUENCE [LARGE SCALE GENOMIC DNA]</scope>
    <source>
        <strain evidence="10">DSM 19110</strain>
    </source>
</reference>
<keyword evidence="6 7" id="KW-0998">Cell outer membrane</keyword>
<protein>
    <submittedName>
        <fullName evidence="9">TonB-linked outer membrane protein, SusC/RagA family</fullName>
    </submittedName>
</protein>
<dbReference type="InterPro" id="IPR036942">
    <property type="entry name" value="Beta-barrel_TonB_sf"/>
</dbReference>
<comment type="similarity">
    <text evidence="7">Belongs to the TonB-dependent receptor family.</text>
</comment>
<keyword evidence="10" id="KW-1185">Reference proteome</keyword>
<dbReference type="Pfam" id="PF07715">
    <property type="entry name" value="Plug"/>
    <property type="match status" value="1"/>
</dbReference>
<dbReference type="SUPFAM" id="SSF56935">
    <property type="entry name" value="Porins"/>
    <property type="match status" value="1"/>
</dbReference>
<evidence type="ECO:0000256" key="6">
    <source>
        <dbReference type="ARBA" id="ARBA00023237"/>
    </source>
</evidence>
<dbReference type="Gene3D" id="2.60.40.1120">
    <property type="entry name" value="Carboxypeptidase-like, regulatory domain"/>
    <property type="match status" value="1"/>
</dbReference>
<dbReference type="SUPFAM" id="SSF49464">
    <property type="entry name" value="Carboxypeptidase regulatory domain-like"/>
    <property type="match status" value="1"/>
</dbReference>
<dbReference type="EMBL" id="FNGY01000003">
    <property type="protein sequence ID" value="SDM24043.1"/>
    <property type="molecule type" value="Genomic_DNA"/>
</dbReference>
<evidence type="ECO:0000313" key="9">
    <source>
        <dbReference type="EMBL" id="SDM24043.1"/>
    </source>
</evidence>
<name>A0A1G9RLE0_9SPHI</name>
<evidence type="ECO:0000256" key="7">
    <source>
        <dbReference type="PROSITE-ProRule" id="PRU01360"/>
    </source>
</evidence>
<evidence type="ECO:0000256" key="1">
    <source>
        <dbReference type="ARBA" id="ARBA00004571"/>
    </source>
</evidence>
<dbReference type="Proteomes" id="UP000183200">
    <property type="component" value="Unassembled WGS sequence"/>
</dbReference>
<comment type="subcellular location">
    <subcellularLocation>
        <location evidence="1 7">Cell outer membrane</location>
        <topology evidence="1 7">Multi-pass membrane protein</topology>
    </subcellularLocation>
</comment>
<accession>A0A1G9RLE0</accession>
<evidence type="ECO:0000256" key="4">
    <source>
        <dbReference type="ARBA" id="ARBA00022692"/>
    </source>
</evidence>
<dbReference type="Gene3D" id="2.40.170.20">
    <property type="entry name" value="TonB-dependent receptor, beta-barrel domain"/>
    <property type="match status" value="1"/>
</dbReference>
<dbReference type="FunFam" id="2.170.130.10:FF:000003">
    <property type="entry name" value="SusC/RagA family TonB-linked outer membrane protein"/>
    <property type="match status" value="1"/>
</dbReference>
<dbReference type="InterPro" id="IPR012910">
    <property type="entry name" value="Plug_dom"/>
</dbReference>
<dbReference type="InterPro" id="IPR039426">
    <property type="entry name" value="TonB-dep_rcpt-like"/>
</dbReference>
<dbReference type="NCBIfam" id="TIGR04056">
    <property type="entry name" value="OMP_RagA_SusC"/>
    <property type="match status" value="1"/>
</dbReference>
<dbReference type="AlphaFoldDB" id="A0A1G9RLE0"/>
<organism evidence="9 10">
    <name type="scientific">Pedobacter steynii</name>
    <dbReference type="NCBI Taxonomy" id="430522"/>
    <lineage>
        <taxon>Bacteria</taxon>
        <taxon>Pseudomonadati</taxon>
        <taxon>Bacteroidota</taxon>
        <taxon>Sphingobacteriia</taxon>
        <taxon>Sphingobacteriales</taxon>
        <taxon>Sphingobacteriaceae</taxon>
        <taxon>Pedobacter</taxon>
    </lineage>
</organism>
<dbReference type="NCBIfam" id="TIGR04057">
    <property type="entry name" value="SusC_RagA_signa"/>
    <property type="match status" value="1"/>
</dbReference>
<feature type="domain" description="TonB-dependent receptor plug" evidence="8">
    <location>
        <begin position="221"/>
        <end position="327"/>
    </location>
</feature>
<gene>
    <name evidence="9" type="ORF">SAMN05421820_103285</name>
</gene>
<keyword evidence="4 7" id="KW-0812">Transmembrane</keyword>
<dbReference type="Pfam" id="PF13715">
    <property type="entry name" value="CarbopepD_reg_2"/>
    <property type="match status" value="1"/>
</dbReference>
<dbReference type="Gene3D" id="2.170.130.10">
    <property type="entry name" value="TonB-dependent receptor, plug domain"/>
    <property type="match status" value="1"/>
</dbReference>
<sequence>MHFYRFKKNKSLNKLLKIMMTLKIITIIMLVSLFQVNASVKAQTVSLNKKMSLKEAFKSLKKQTGYDFIYMASDVSALVSVEANHIPLNDALRSFLKPLSLDFEIQEKTVLIKKKTTTFNPDNGKEKRAQVTGKVIDGRTKQPIPGANLVVKGTKITARTDVNGYFTIQAPYADAVIIVTYLGYQPQQIELNGRSTIEVFLVEDAKALEEVTVVGYTTQRKESVTGAVSTITTKDLLQSPSANINNVLAGRLPGLIANQYSGGEPGVDKSEIFIRGKSTYGDQSPIIIVDGVERDMSYLSAEEIETFTILKDAAATAPYGIRGANGVIVIKTKRGQASERATLNFRMSQGINTPTKLPKMLGSADYAVLNNEAKINDAVRDGLSPADIAKLNLFTPEAIDKFRRAKGDNSDGLGYNHDYFKYIFGRGLQQEYNLSIRGGNDKARYYILGGYFGQGPNYKHVDLSNYGVTSKFKRYNFRSNIDVDVTDKLSARLDLGARITDRTAPATTASRLATLATTQPPYLPITVAPNANKANSAYLIDNPGGMLFGDQIYRYNVLGELTRSGYLSQKVTNLNGTFSLRYDLDLITSGLSIDGSLSYDATSDQWINRRVDHYTEGYREYPGYATFVPTGGSDVYMSPGFYDGAYKTGNKYSIDQTLGNKFEKHDPSNRTYYQLKLNYERSFNKVHEVAGMLLFNRSSQGAYSGDKAGVDYRYQGMTGQFNYNLNRKYLASFNFGYNGSENFAKDKRYGFFPAGSIGWVISREEFMKGTASWLDQLKIRGSYGLVGSDRLTDNKRFAYLQTYGGGSGYDFGIQNFNVNPGGISEGTLANVNLTWEKARKTNIGLDATFLKQRLNVTVDYFHEYRYDILTSLSGNDRLGFPAVTGTSTPFINSGIVTNRGLEFEVNWSDQIGKDFRYTLKPNFTFARNKIVFQNEVPRAHPWRQGTGHRLYENFVYVFDHFVADQAEADRLNKSQFQPWGKVGPGDVVYKDLNGDGKIDDLGDRMIVGNPRSPEIQFGLPISLQYRGFDFSILLQGALNTSVMLRDAATWDFPQFDQDKTGSVKPMHLNRWTPETAATAKYPALHIGQNSNNKNPNNSLFLYDAKYLRMKNMEVGYTFSKSLMRKIGLANVRIYAQGQNLFTWDGLDRADVDPEIGDAGGYWYPVLKVYNFGIDITL</sequence>
<dbReference type="PROSITE" id="PS52016">
    <property type="entry name" value="TONB_DEPENDENT_REC_3"/>
    <property type="match status" value="1"/>
</dbReference>
<evidence type="ECO:0000256" key="3">
    <source>
        <dbReference type="ARBA" id="ARBA00022452"/>
    </source>
</evidence>
<dbReference type="InterPro" id="IPR023997">
    <property type="entry name" value="TonB-dep_OMP_SusC/RagA_CS"/>
</dbReference>
<keyword evidence="3 7" id="KW-1134">Transmembrane beta strand</keyword>
<evidence type="ECO:0000256" key="5">
    <source>
        <dbReference type="ARBA" id="ARBA00023136"/>
    </source>
</evidence>
<dbReference type="GO" id="GO:0009279">
    <property type="term" value="C:cell outer membrane"/>
    <property type="evidence" value="ECO:0007669"/>
    <property type="project" value="UniProtKB-SubCell"/>
</dbReference>
<dbReference type="InterPro" id="IPR008969">
    <property type="entry name" value="CarboxyPept-like_regulatory"/>
</dbReference>
<evidence type="ECO:0000259" key="8">
    <source>
        <dbReference type="Pfam" id="PF07715"/>
    </source>
</evidence>
<evidence type="ECO:0000256" key="2">
    <source>
        <dbReference type="ARBA" id="ARBA00022448"/>
    </source>
</evidence>